<comment type="caution">
    <text evidence="2">The sequence shown here is derived from an EMBL/GenBank/DDBJ whole genome shotgun (WGS) entry which is preliminary data.</text>
</comment>
<keyword evidence="1" id="KW-0472">Membrane</keyword>
<evidence type="ECO:0000313" key="2">
    <source>
        <dbReference type="EMBL" id="KKN03509.1"/>
    </source>
</evidence>
<evidence type="ECO:0000256" key="1">
    <source>
        <dbReference type="SAM" id="Phobius"/>
    </source>
</evidence>
<dbReference type="AlphaFoldDB" id="A0A0F9MCJ6"/>
<reference evidence="2" key="1">
    <citation type="journal article" date="2015" name="Nature">
        <title>Complex archaea that bridge the gap between prokaryotes and eukaryotes.</title>
        <authorList>
            <person name="Spang A."/>
            <person name="Saw J.H."/>
            <person name="Jorgensen S.L."/>
            <person name="Zaremba-Niedzwiedzka K."/>
            <person name="Martijn J."/>
            <person name="Lind A.E."/>
            <person name="van Eijk R."/>
            <person name="Schleper C."/>
            <person name="Guy L."/>
            <person name="Ettema T.J."/>
        </authorList>
    </citation>
    <scope>NUCLEOTIDE SEQUENCE</scope>
</reference>
<name>A0A0F9MCJ6_9ZZZZ</name>
<feature type="transmembrane region" description="Helical" evidence="1">
    <location>
        <begin position="283"/>
        <end position="300"/>
    </location>
</feature>
<protein>
    <submittedName>
        <fullName evidence="2">Uncharacterized protein</fullName>
    </submittedName>
</protein>
<feature type="transmembrane region" description="Helical" evidence="1">
    <location>
        <begin position="257"/>
        <end position="276"/>
    </location>
</feature>
<sequence>MIRSLRIRGWIRLRSRLGGILLASLLLVGIGLPVFAAIGNPVYIRVENAAVFRDLLETGDQLFWLRYDVSYATNPSESPSDTYLMAIYDTDGATLLFTRAINYYQHNIISIYLDAGEAVAWEGLYFIRIMGNPGIFDPLIEDVNMDTRVLGEGDYYPFADMAAYLLSEAEMLEADWDITILTAGKKLNSTGAVFFEEAIPGLSNMIPSFFQVSTVYLSTNRTDWNHTYEQELQDKGGEGWNRTINSWADWLGTSSDWMSLGFGSFLGVMGGAAVFAATKQTGWALLFTGMIVGGLTWVGVIAFSVYALLVVMVCMLFGILFLMGRL</sequence>
<keyword evidence="1" id="KW-0812">Transmembrane</keyword>
<proteinExistence type="predicted"/>
<feature type="transmembrane region" description="Helical" evidence="1">
    <location>
        <begin position="306"/>
        <end position="324"/>
    </location>
</feature>
<accession>A0A0F9MCJ6</accession>
<keyword evidence="1" id="KW-1133">Transmembrane helix</keyword>
<dbReference type="EMBL" id="LAZR01005025">
    <property type="protein sequence ID" value="KKN03509.1"/>
    <property type="molecule type" value="Genomic_DNA"/>
</dbReference>
<gene>
    <name evidence="2" type="ORF">LCGC14_1107010</name>
</gene>
<organism evidence="2">
    <name type="scientific">marine sediment metagenome</name>
    <dbReference type="NCBI Taxonomy" id="412755"/>
    <lineage>
        <taxon>unclassified sequences</taxon>
        <taxon>metagenomes</taxon>
        <taxon>ecological metagenomes</taxon>
    </lineage>
</organism>